<comment type="similarity">
    <text evidence="10">Belongs to the peroxiredoxin family. BCP/PrxQ subfamily.</text>
</comment>
<dbReference type="PANTHER" id="PTHR42801:SF4">
    <property type="entry name" value="AHPC_TSA FAMILY PROTEIN"/>
    <property type="match status" value="1"/>
</dbReference>
<evidence type="ECO:0000256" key="9">
    <source>
        <dbReference type="ARBA" id="ARBA00032824"/>
    </source>
</evidence>
<dbReference type="GO" id="GO:0008379">
    <property type="term" value="F:thioredoxin peroxidase activity"/>
    <property type="evidence" value="ECO:0007669"/>
    <property type="project" value="TreeGrafter"/>
</dbReference>
<gene>
    <name evidence="14" type="ORF">EZJ17_02465</name>
</gene>
<evidence type="ECO:0000259" key="13">
    <source>
        <dbReference type="PROSITE" id="PS51352"/>
    </source>
</evidence>
<dbReference type="GO" id="GO:0045454">
    <property type="term" value="P:cell redox homeostasis"/>
    <property type="evidence" value="ECO:0007669"/>
    <property type="project" value="TreeGrafter"/>
</dbReference>
<dbReference type="EMBL" id="CP038018">
    <property type="protein sequence ID" value="QED91627.1"/>
    <property type="molecule type" value="Genomic_DNA"/>
</dbReference>
<evidence type="ECO:0000256" key="6">
    <source>
        <dbReference type="ARBA" id="ARBA00023002"/>
    </source>
</evidence>
<keyword evidence="6" id="KW-0560">Oxidoreductase</keyword>
<dbReference type="PROSITE" id="PS51352">
    <property type="entry name" value="THIOREDOXIN_2"/>
    <property type="match status" value="1"/>
</dbReference>
<keyword evidence="5" id="KW-0049">Antioxidant</keyword>
<keyword evidence="15" id="KW-1185">Reference proteome</keyword>
<dbReference type="AlphaFoldDB" id="A0AAX1F6A7"/>
<dbReference type="SUPFAM" id="SSF52833">
    <property type="entry name" value="Thioredoxin-like"/>
    <property type="match status" value="1"/>
</dbReference>
<dbReference type="EC" id="1.11.1.24" evidence="3"/>
<evidence type="ECO:0000256" key="2">
    <source>
        <dbReference type="ARBA" id="ARBA00011245"/>
    </source>
</evidence>
<dbReference type="InterPro" id="IPR013766">
    <property type="entry name" value="Thioredoxin_domain"/>
</dbReference>
<reference evidence="15" key="1">
    <citation type="journal article" date="2019" name="J. Anim. Genet.">
        <title>Description and whole genome sequencing of Eikenella exigua sp. nov., isolated from brain abscess and blood.</title>
        <authorList>
            <person name="Stormo K.A."/>
            <person name="Nygaard R.M."/>
            <person name="Bruvold T.S."/>
            <person name="Dimmen G."/>
            <person name="Lindemann P.C."/>
            <person name="Jordal S."/>
            <person name="Kommedal O."/>
        </authorList>
    </citation>
    <scope>NUCLEOTIDE SEQUENCE [LARGE SCALE GENOMIC DNA]</scope>
    <source>
        <strain evidence="15">PXX</strain>
    </source>
</reference>
<evidence type="ECO:0000256" key="1">
    <source>
        <dbReference type="ARBA" id="ARBA00003330"/>
    </source>
</evidence>
<evidence type="ECO:0000256" key="10">
    <source>
        <dbReference type="ARBA" id="ARBA00038489"/>
    </source>
</evidence>
<dbReference type="InterPro" id="IPR036249">
    <property type="entry name" value="Thioredoxin-like_sf"/>
</dbReference>
<dbReference type="FunFam" id="3.40.30.10:FF:000007">
    <property type="entry name" value="Thioredoxin-dependent thiol peroxidase"/>
    <property type="match status" value="1"/>
</dbReference>
<accession>A0AAX1F6A7</accession>
<comment type="subunit">
    <text evidence="2">Monomer.</text>
</comment>
<feature type="domain" description="Thioredoxin" evidence="13">
    <location>
        <begin position="9"/>
        <end position="159"/>
    </location>
</feature>
<dbReference type="Proteomes" id="UP000326695">
    <property type="component" value="Chromosome"/>
</dbReference>
<protein>
    <recommendedName>
        <fullName evidence="3">thioredoxin-dependent peroxiredoxin</fullName>
        <ecNumber evidence="3">1.11.1.24</ecNumber>
    </recommendedName>
    <alternativeName>
        <fullName evidence="9">Thioredoxin peroxidase</fullName>
    </alternativeName>
    <alternativeName>
        <fullName evidence="11">Thioredoxin-dependent peroxiredoxin Bcp</fullName>
    </alternativeName>
</protein>
<comment type="function">
    <text evidence="1">Thiol-specific peroxidase that catalyzes the reduction of hydrogen peroxide and organic hydroperoxides to water and alcohols, respectively. Plays a role in cell protection against oxidative stress by detoxifying peroxides and as sensor of hydrogen peroxide-mediated signaling events.</text>
</comment>
<keyword evidence="7" id="KW-1015">Disulfide bond</keyword>
<dbReference type="Pfam" id="PF00578">
    <property type="entry name" value="AhpC-TSA"/>
    <property type="match status" value="1"/>
</dbReference>
<evidence type="ECO:0000313" key="15">
    <source>
        <dbReference type="Proteomes" id="UP000326695"/>
    </source>
</evidence>
<dbReference type="PANTHER" id="PTHR42801">
    <property type="entry name" value="THIOREDOXIN-DEPENDENT PEROXIDE REDUCTASE"/>
    <property type="match status" value="1"/>
</dbReference>
<keyword evidence="4" id="KW-0575">Peroxidase</keyword>
<dbReference type="InterPro" id="IPR000866">
    <property type="entry name" value="AhpC/TSA"/>
</dbReference>
<evidence type="ECO:0000256" key="5">
    <source>
        <dbReference type="ARBA" id="ARBA00022862"/>
    </source>
</evidence>
<evidence type="ECO:0000256" key="7">
    <source>
        <dbReference type="ARBA" id="ARBA00023157"/>
    </source>
</evidence>
<name>A0AAX1F6A7_9NEIS</name>
<comment type="catalytic activity">
    <reaction evidence="12">
        <text>a hydroperoxide + [thioredoxin]-dithiol = an alcohol + [thioredoxin]-disulfide + H2O</text>
        <dbReference type="Rhea" id="RHEA:62620"/>
        <dbReference type="Rhea" id="RHEA-COMP:10698"/>
        <dbReference type="Rhea" id="RHEA-COMP:10700"/>
        <dbReference type="ChEBI" id="CHEBI:15377"/>
        <dbReference type="ChEBI" id="CHEBI:29950"/>
        <dbReference type="ChEBI" id="CHEBI:30879"/>
        <dbReference type="ChEBI" id="CHEBI:35924"/>
        <dbReference type="ChEBI" id="CHEBI:50058"/>
        <dbReference type="EC" id="1.11.1.24"/>
    </reaction>
</comment>
<organism evidence="14 15">
    <name type="scientific">Eikenella exigua</name>
    <dbReference type="NCBI Taxonomy" id="2528037"/>
    <lineage>
        <taxon>Bacteria</taxon>
        <taxon>Pseudomonadati</taxon>
        <taxon>Pseudomonadota</taxon>
        <taxon>Betaproteobacteria</taxon>
        <taxon>Neisseriales</taxon>
        <taxon>Neisseriaceae</taxon>
        <taxon>Eikenella</taxon>
    </lineage>
</organism>
<evidence type="ECO:0000256" key="8">
    <source>
        <dbReference type="ARBA" id="ARBA00023284"/>
    </source>
</evidence>
<proteinExistence type="inferred from homology"/>
<dbReference type="Gene3D" id="3.40.30.10">
    <property type="entry name" value="Glutaredoxin"/>
    <property type="match status" value="1"/>
</dbReference>
<keyword evidence="8" id="KW-0676">Redox-active center</keyword>
<dbReference type="GO" id="GO:0034599">
    <property type="term" value="P:cellular response to oxidative stress"/>
    <property type="evidence" value="ECO:0007669"/>
    <property type="project" value="TreeGrafter"/>
</dbReference>
<evidence type="ECO:0000256" key="12">
    <source>
        <dbReference type="ARBA" id="ARBA00049091"/>
    </source>
</evidence>
<dbReference type="InterPro" id="IPR050924">
    <property type="entry name" value="Peroxiredoxin_BCP/PrxQ"/>
</dbReference>
<dbReference type="GO" id="GO:0005737">
    <property type="term" value="C:cytoplasm"/>
    <property type="evidence" value="ECO:0007669"/>
    <property type="project" value="TreeGrafter"/>
</dbReference>
<evidence type="ECO:0000256" key="3">
    <source>
        <dbReference type="ARBA" id="ARBA00013017"/>
    </source>
</evidence>
<dbReference type="KEGG" id="eex:EZJ17_02465"/>
<dbReference type="CDD" id="cd03017">
    <property type="entry name" value="PRX_BCP"/>
    <property type="match status" value="1"/>
</dbReference>
<sequence>MPADFIPLGAAMSTNYLFTLPDQNGNDFAAADHLPLVLYFYPKDNTPGCTTEAQEFSALLPEFQALGFQVAGVSRDSVASHQKFVCKYALEVPLLSDKDETVCRLFDVIKEKNMYGKKVFGIERSTFVLDAQGHITREWRKVKAASHAQAVLDALRETA</sequence>
<evidence type="ECO:0000313" key="14">
    <source>
        <dbReference type="EMBL" id="QED91627.1"/>
    </source>
</evidence>
<evidence type="ECO:0000256" key="4">
    <source>
        <dbReference type="ARBA" id="ARBA00022559"/>
    </source>
</evidence>
<evidence type="ECO:0000256" key="11">
    <source>
        <dbReference type="ARBA" id="ARBA00042639"/>
    </source>
</evidence>